<evidence type="ECO:0000259" key="1">
    <source>
        <dbReference type="PROSITE" id="PS51757"/>
    </source>
</evidence>
<dbReference type="Ensembl" id="ENSLBET00000023746.1">
    <property type="protein sequence ID" value="ENSLBEP00000022565.1"/>
    <property type="gene ID" value="ENSLBEG00000017230.1"/>
</dbReference>
<proteinExistence type="predicted"/>
<name>A0A3Q3MPY5_9LABR</name>
<dbReference type="PROSITE" id="PS51757">
    <property type="entry name" value="TH1"/>
    <property type="match status" value="1"/>
</dbReference>
<dbReference type="SUPFAM" id="SSF52540">
    <property type="entry name" value="P-loop containing nucleoside triphosphate hydrolases"/>
    <property type="match status" value="1"/>
</dbReference>
<dbReference type="PROSITE" id="PS50096">
    <property type="entry name" value="IQ"/>
    <property type="match status" value="2"/>
</dbReference>
<dbReference type="SMART" id="SM00015">
    <property type="entry name" value="IQ"/>
    <property type="match status" value="3"/>
</dbReference>
<dbReference type="AlphaFoldDB" id="A0A3Q3MPY5"/>
<dbReference type="InterPro" id="IPR010926">
    <property type="entry name" value="Myosin_TH1"/>
</dbReference>
<dbReference type="GO" id="GO:0016459">
    <property type="term" value="C:myosin complex"/>
    <property type="evidence" value="ECO:0007669"/>
    <property type="project" value="InterPro"/>
</dbReference>
<dbReference type="InterPro" id="IPR000048">
    <property type="entry name" value="IQ_motif_EF-hand-BS"/>
</dbReference>
<dbReference type="Proteomes" id="UP000261660">
    <property type="component" value="Unplaced"/>
</dbReference>
<keyword evidence="3" id="KW-1185">Reference proteome</keyword>
<evidence type="ECO:0000313" key="2">
    <source>
        <dbReference type="Ensembl" id="ENSLBEP00000022565.1"/>
    </source>
</evidence>
<reference evidence="2" key="2">
    <citation type="submission" date="2025-09" db="UniProtKB">
        <authorList>
            <consortium name="Ensembl"/>
        </authorList>
    </citation>
    <scope>IDENTIFICATION</scope>
</reference>
<feature type="domain" description="TH1" evidence="1">
    <location>
        <begin position="188"/>
        <end position="362"/>
    </location>
</feature>
<dbReference type="Gene3D" id="1.20.5.190">
    <property type="match status" value="1"/>
</dbReference>
<dbReference type="InterPro" id="IPR027417">
    <property type="entry name" value="P-loop_NTPase"/>
</dbReference>
<sequence length="362" mass="42439">MHNKLLTVCLFLARTKIFIRHPRTLFATEDAFQVCKHKLATRIQAKYKGYRVKGDFVKQKEAATKIETCWRGLMARKEREKRAWAVKVIQKFIKGFMTRNEPSCNDNSEYLAYVRQNYLIRLRENLPKTVLEKDCWLTPPPIMKEASQLLKKLYVRQMVKKYIRGITAQRKQQLLLKEQTSSMFKGRKENYPLSVCRPFLDTRIGPEDISIKVLQMIRHEHIRYSVPVVKYDRNGFRPRVRQLIFTQEAAYLVEEAKIKQRIDYSSLKGVSVSNLSDNFLILHVTFDDIKQKGDLVLQCEYLFEALTKMSVIANKQNCIKVVQGSVRFDIQPGREGFVDFKSGQESMVYRAKNGHLMVVRLM</sequence>
<dbReference type="GO" id="GO:0003774">
    <property type="term" value="F:cytoskeletal motor activity"/>
    <property type="evidence" value="ECO:0007669"/>
    <property type="project" value="InterPro"/>
</dbReference>
<evidence type="ECO:0000313" key="3">
    <source>
        <dbReference type="Proteomes" id="UP000261660"/>
    </source>
</evidence>
<organism evidence="2 3">
    <name type="scientific">Labrus bergylta</name>
    <name type="common">ballan wrasse</name>
    <dbReference type="NCBI Taxonomy" id="56723"/>
    <lineage>
        <taxon>Eukaryota</taxon>
        <taxon>Metazoa</taxon>
        <taxon>Chordata</taxon>
        <taxon>Craniata</taxon>
        <taxon>Vertebrata</taxon>
        <taxon>Euteleostomi</taxon>
        <taxon>Actinopterygii</taxon>
        <taxon>Neopterygii</taxon>
        <taxon>Teleostei</taxon>
        <taxon>Neoteleostei</taxon>
        <taxon>Acanthomorphata</taxon>
        <taxon>Eupercaria</taxon>
        <taxon>Labriformes</taxon>
        <taxon>Labridae</taxon>
        <taxon>Labrus</taxon>
    </lineage>
</organism>
<reference evidence="2" key="1">
    <citation type="submission" date="2025-08" db="UniProtKB">
        <authorList>
            <consortium name="Ensembl"/>
        </authorList>
    </citation>
    <scope>IDENTIFICATION</scope>
</reference>
<dbReference type="Pfam" id="PF00612">
    <property type="entry name" value="IQ"/>
    <property type="match status" value="1"/>
</dbReference>
<protein>
    <submittedName>
        <fullName evidence="2">Myosin IHb</fullName>
    </submittedName>
</protein>
<accession>A0A3Q3MPY5</accession>
<dbReference type="GeneTree" id="ENSGT00940000156430"/>
<dbReference type="FunFam" id="1.20.5.190:FF:000085">
    <property type="entry name" value="Myosin IHa"/>
    <property type="match status" value="1"/>
</dbReference>
<dbReference type="Pfam" id="PF06017">
    <property type="entry name" value="Myosin_TH1"/>
    <property type="match status" value="1"/>
</dbReference>